<protein>
    <submittedName>
        <fullName evidence="1">Uncharacterized protein</fullName>
    </submittedName>
</protein>
<dbReference type="RefSeq" id="WP_344764472.1">
    <property type="nucleotide sequence ID" value="NZ_BAABAK010000001.1"/>
</dbReference>
<reference evidence="2" key="1">
    <citation type="journal article" date="2019" name="Int. J. Syst. Evol. Microbiol.">
        <title>The Global Catalogue of Microorganisms (GCM) 10K type strain sequencing project: providing services to taxonomists for standard genome sequencing and annotation.</title>
        <authorList>
            <consortium name="The Broad Institute Genomics Platform"/>
            <consortium name="The Broad Institute Genome Sequencing Center for Infectious Disease"/>
            <person name="Wu L."/>
            <person name="Ma J."/>
        </authorList>
    </citation>
    <scope>NUCLEOTIDE SEQUENCE [LARGE SCALE GENOMIC DNA]</scope>
    <source>
        <strain evidence="2">JCM 17338</strain>
    </source>
</reference>
<evidence type="ECO:0000313" key="1">
    <source>
        <dbReference type="EMBL" id="GAA3952762.1"/>
    </source>
</evidence>
<sequence length="65" mass="7403">MIISIDKNTPTSNLLNVKVGSIITDNILSGTVKDIQITDTDEFWLFIFYLEEGNQIEIKKIKNIC</sequence>
<name>A0ABP7NRY8_9SPHI</name>
<gene>
    <name evidence="1" type="ORF">GCM10022246_03770</name>
</gene>
<proteinExistence type="predicted"/>
<keyword evidence="2" id="KW-1185">Reference proteome</keyword>
<organism evidence="1 2">
    <name type="scientific">Pedobacter ginsengiterrae</name>
    <dbReference type="NCBI Taxonomy" id="871696"/>
    <lineage>
        <taxon>Bacteria</taxon>
        <taxon>Pseudomonadati</taxon>
        <taxon>Bacteroidota</taxon>
        <taxon>Sphingobacteriia</taxon>
        <taxon>Sphingobacteriales</taxon>
        <taxon>Sphingobacteriaceae</taxon>
        <taxon>Pedobacter</taxon>
    </lineage>
</organism>
<dbReference type="Proteomes" id="UP001501081">
    <property type="component" value="Unassembled WGS sequence"/>
</dbReference>
<accession>A0ABP7NRY8</accession>
<evidence type="ECO:0000313" key="2">
    <source>
        <dbReference type="Proteomes" id="UP001501081"/>
    </source>
</evidence>
<dbReference type="EMBL" id="BAABAK010000001">
    <property type="protein sequence ID" value="GAA3952762.1"/>
    <property type="molecule type" value="Genomic_DNA"/>
</dbReference>
<comment type="caution">
    <text evidence="1">The sequence shown here is derived from an EMBL/GenBank/DDBJ whole genome shotgun (WGS) entry which is preliminary data.</text>
</comment>